<feature type="region of interest" description="Disordered" evidence="1">
    <location>
        <begin position="1"/>
        <end position="22"/>
    </location>
</feature>
<name>A0ABV5G2B3_9MICC</name>
<sequence length="106" mass="11152">MKETSSGVTQPWMPRYPTNSTVNREIQPSTEMVARSAPSSRYRFQAEGSFGGFMKAGMMIANTAISAAMPPAIICGMNTVPKDFSSQASGTPPGPQCVGMVSGRSG</sequence>
<keyword evidence="3" id="KW-1185">Reference proteome</keyword>
<proteinExistence type="predicted"/>
<evidence type="ECO:0000256" key="1">
    <source>
        <dbReference type="SAM" id="MobiDB-lite"/>
    </source>
</evidence>
<evidence type="ECO:0000313" key="3">
    <source>
        <dbReference type="Proteomes" id="UP001589575"/>
    </source>
</evidence>
<comment type="caution">
    <text evidence="2">The sequence shown here is derived from an EMBL/GenBank/DDBJ whole genome shotgun (WGS) entry which is preliminary data.</text>
</comment>
<feature type="region of interest" description="Disordered" evidence="1">
    <location>
        <begin position="84"/>
        <end position="106"/>
    </location>
</feature>
<dbReference type="Proteomes" id="UP001589575">
    <property type="component" value="Unassembled WGS sequence"/>
</dbReference>
<gene>
    <name evidence="2" type="ORF">ACFFX0_18395</name>
</gene>
<organism evidence="2 3">
    <name type="scientific">Citricoccus parietis</name>
    <dbReference type="NCBI Taxonomy" id="592307"/>
    <lineage>
        <taxon>Bacteria</taxon>
        <taxon>Bacillati</taxon>
        <taxon>Actinomycetota</taxon>
        <taxon>Actinomycetes</taxon>
        <taxon>Micrococcales</taxon>
        <taxon>Micrococcaceae</taxon>
        <taxon>Citricoccus</taxon>
    </lineage>
</organism>
<dbReference type="EMBL" id="JBHMFI010000001">
    <property type="protein sequence ID" value="MFB9073067.1"/>
    <property type="molecule type" value="Genomic_DNA"/>
</dbReference>
<reference evidence="2 3" key="1">
    <citation type="submission" date="2024-09" db="EMBL/GenBank/DDBJ databases">
        <authorList>
            <person name="Sun Q."/>
            <person name="Mori K."/>
        </authorList>
    </citation>
    <scope>NUCLEOTIDE SEQUENCE [LARGE SCALE GENOMIC DNA]</scope>
    <source>
        <strain evidence="2 3">CCM 7609</strain>
    </source>
</reference>
<accession>A0ABV5G2B3</accession>
<evidence type="ECO:0000313" key="2">
    <source>
        <dbReference type="EMBL" id="MFB9073067.1"/>
    </source>
</evidence>
<protein>
    <submittedName>
        <fullName evidence="2">Uncharacterized protein</fullName>
    </submittedName>
</protein>